<reference evidence="1" key="1">
    <citation type="submission" date="2022-07" db="EMBL/GenBank/DDBJ databases">
        <title>Gramela sediminis sp. nov., isolated from deep-sea sediment of the Indian Ocean.</title>
        <authorList>
            <person name="Shi H."/>
        </authorList>
    </citation>
    <scope>NUCLEOTIDE SEQUENCE</scope>
    <source>
        <strain evidence="1">GC03-9</strain>
    </source>
</reference>
<dbReference type="InterPro" id="IPR021866">
    <property type="entry name" value="SpoIIAA-like"/>
</dbReference>
<keyword evidence="2" id="KW-1185">Reference proteome</keyword>
<dbReference type="Proteomes" id="UP001155280">
    <property type="component" value="Unassembled WGS sequence"/>
</dbReference>
<sequence length="117" mass="14152">MIIVYKRDKTLYTVIKNNFDEEDFEKLYVTLQDHIKNHTKTSWYVEMEDIKYLTKSVLNKITIFKFSREEHLKNVAFVGKVKWQEQFTELLKPFTKAQIKLFRDNEKASAKEWIINA</sequence>
<dbReference type="SUPFAM" id="SSF52091">
    <property type="entry name" value="SpoIIaa-like"/>
    <property type="match status" value="1"/>
</dbReference>
<name>A0A9X2KYN1_9FLAO</name>
<dbReference type="AlphaFoldDB" id="A0A9X2KYN1"/>
<evidence type="ECO:0000313" key="2">
    <source>
        <dbReference type="Proteomes" id="UP001155280"/>
    </source>
</evidence>
<evidence type="ECO:0000313" key="1">
    <source>
        <dbReference type="EMBL" id="MCP9200616.1"/>
    </source>
</evidence>
<dbReference type="InterPro" id="IPR036513">
    <property type="entry name" value="STAS_dom_sf"/>
</dbReference>
<dbReference type="InterPro" id="IPR038396">
    <property type="entry name" value="SpoIIAA-like_sf"/>
</dbReference>
<comment type="caution">
    <text evidence="1">The sequence shown here is derived from an EMBL/GenBank/DDBJ whole genome shotgun (WGS) entry which is preliminary data.</text>
</comment>
<proteinExistence type="predicted"/>
<accession>A0A9X2KYN1</accession>
<organism evidence="1 2">
    <name type="scientific">Christiangramia oceanisediminis</name>
    <dbReference type="NCBI Taxonomy" id="2920386"/>
    <lineage>
        <taxon>Bacteria</taxon>
        <taxon>Pseudomonadati</taxon>
        <taxon>Bacteroidota</taxon>
        <taxon>Flavobacteriia</taxon>
        <taxon>Flavobacteriales</taxon>
        <taxon>Flavobacteriaceae</taxon>
        <taxon>Christiangramia</taxon>
    </lineage>
</organism>
<protein>
    <submittedName>
        <fullName evidence="1">STAS/SEC14 domain-containing protein</fullName>
    </submittedName>
</protein>
<dbReference type="Pfam" id="PF11964">
    <property type="entry name" value="SpoIIAA-like"/>
    <property type="match status" value="1"/>
</dbReference>
<gene>
    <name evidence="1" type="ORF">MKO06_11895</name>
</gene>
<dbReference type="EMBL" id="JANCNS010000002">
    <property type="protein sequence ID" value="MCP9200616.1"/>
    <property type="molecule type" value="Genomic_DNA"/>
</dbReference>
<dbReference type="Gene3D" id="3.40.50.10600">
    <property type="entry name" value="SpoIIaa-like domains"/>
    <property type="match status" value="1"/>
</dbReference>
<dbReference type="RefSeq" id="WP_241551377.1">
    <property type="nucleotide sequence ID" value="NZ_JANCNS010000002.1"/>
</dbReference>